<organism evidence="2 3">
    <name type="scientific">Nostoc flagelliforme FACHB-838</name>
    <dbReference type="NCBI Taxonomy" id="2692904"/>
    <lineage>
        <taxon>Bacteria</taxon>
        <taxon>Bacillati</taxon>
        <taxon>Cyanobacteriota</taxon>
        <taxon>Cyanophyceae</taxon>
        <taxon>Nostocales</taxon>
        <taxon>Nostocaceae</taxon>
        <taxon>Nostoc</taxon>
    </lineage>
</organism>
<accession>A0ABR8DX33</accession>
<dbReference type="EMBL" id="JACJSI010000127">
    <property type="protein sequence ID" value="MBD2534009.1"/>
    <property type="molecule type" value="Genomic_DNA"/>
</dbReference>
<dbReference type="SUPFAM" id="SSF51126">
    <property type="entry name" value="Pectin lyase-like"/>
    <property type="match status" value="2"/>
</dbReference>
<dbReference type="InterPro" id="IPR011050">
    <property type="entry name" value="Pectin_lyase_fold/virulence"/>
</dbReference>
<protein>
    <submittedName>
        <fullName evidence="2">Filamentous hemagglutinin N-terminal domain-containing protein</fullName>
    </submittedName>
</protein>
<dbReference type="Pfam" id="PF05860">
    <property type="entry name" value="TPS"/>
    <property type="match status" value="1"/>
</dbReference>
<proteinExistence type="predicted"/>
<dbReference type="SMART" id="SM00912">
    <property type="entry name" value="Haemagg_act"/>
    <property type="match status" value="1"/>
</dbReference>
<dbReference type="Proteomes" id="UP000623440">
    <property type="component" value="Unassembled WGS sequence"/>
</dbReference>
<keyword evidence="3" id="KW-1185">Reference proteome</keyword>
<comment type="caution">
    <text evidence="2">The sequence shown here is derived from an EMBL/GenBank/DDBJ whole genome shotgun (WGS) entry which is preliminary data.</text>
</comment>
<evidence type="ECO:0000313" key="3">
    <source>
        <dbReference type="Proteomes" id="UP000623440"/>
    </source>
</evidence>
<gene>
    <name evidence="2" type="ORF">H6G97_32475</name>
</gene>
<sequence length="871" mass="91023">MNQTSLDKIDVLLHQQASTAQQYPHMARNWVGATLGIAQDWQCWCCSLAMGSLLIASSPEYVSAQITPDGTLPNNSIVTPDGNTLNITGGTQAGSNLFHSFSEFSVSPGGIASFNNALDIQNIISRVTGGSHSNIDGIISTKGTANLFLINPNGIIFGQNASLNIGGSFLASTASVVKFADSFELNATSPQTTPLLTISVPIGLQFEGTAGGIRVEGSYLKMQPGTTLALVGGDVTLHGSERTAFGQSNLKVPGGRVELGGIAGTGTVGVNVDSNNVFLSSSNNPAATEISAPELFLSYPDNVAKANIFAYQSSVEGNSIQLQGKQITLTGGSGILATDFSYLNLLTGNPITYVRSPQGGNVRINAEILSVRDGSAVTASLTNQFSVPGAKLTVNASDSVEVSGTSNIRVASFANTSEELTLSTKRLILQDGGKVTAFAARNSPQGGGNLTINASDSVEITGLSKERFSGFILFNDFSEDGRSISGIFSTVFNVGDAGNININTKRLLIQDGARISASSFSIGKSGNININASDSVKLNGTSADGLVRSGLFATATFSSGGNITIKTEYLNVQNRAQVTVANQPFFEMSSINSNSAGNIDIQADNIYLNNQAVLDANSFSGEAGNISLQADMLLLRRNSNISATSGIPRFFTYNSIVRTDQDGNVIVVGTETLDFSSPGQDGNINIDTKFLIAVPSENSDIVATGFGRTPGSNVQVNAQGIFGAQFRQQLTNKSDIVATGQITLNTPGIDPDSGLIELPTVPVDTQLAQGCYSPGYAQNRFVITGRGGLPFNPKDILTPDASQTDWVPFKPTNNNRSLPPVTSKPTISAPKRIVEATGAVLNAKGQIVLSANSSTATPNTFNQNSTQCYGS</sequence>
<dbReference type="RefSeq" id="WP_190944534.1">
    <property type="nucleotide sequence ID" value="NZ_JACJSI010000127.1"/>
</dbReference>
<evidence type="ECO:0000313" key="2">
    <source>
        <dbReference type="EMBL" id="MBD2534009.1"/>
    </source>
</evidence>
<dbReference type="InterPro" id="IPR008638">
    <property type="entry name" value="FhaB/CdiA-like_TPS"/>
</dbReference>
<dbReference type="Gene3D" id="2.160.20.10">
    <property type="entry name" value="Single-stranded right-handed beta-helix, Pectin lyase-like"/>
    <property type="match status" value="2"/>
</dbReference>
<reference evidence="2 3" key="1">
    <citation type="journal article" date="2020" name="ISME J.">
        <title>Comparative genomics reveals insights into cyanobacterial evolution and habitat adaptation.</title>
        <authorList>
            <person name="Chen M.Y."/>
            <person name="Teng W.K."/>
            <person name="Zhao L."/>
            <person name="Hu C.X."/>
            <person name="Zhou Y.K."/>
            <person name="Han B.P."/>
            <person name="Song L.R."/>
            <person name="Shu W.S."/>
        </authorList>
    </citation>
    <scope>NUCLEOTIDE SEQUENCE [LARGE SCALE GENOMIC DNA]</scope>
    <source>
        <strain evidence="2 3">FACHB-838</strain>
    </source>
</reference>
<name>A0ABR8DX33_9NOSO</name>
<feature type="domain" description="Filamentous haemagglutinin FhaB/tRNA nuclease CdiA-like TPS" evidence="1">
    <location>
        <begin position="69"/>
        <end position="180"/>
    </location>
</feature>
<dbReference type="InterPro" id="IPR012334">
    <property type="entry name" value="Pectin_lyas_fold"/>
</dbReference>
<evidence type="ECO:0000259" key="1">
    <source>
        <dbReference type="SMART" id="SM00912"/>
    </source>
</evidence>
<dbReference type="NCBIfam" id="TIGR01901">
    <property type="entry name" value="adhes_NPXG"/>
    <property type="match status" value="1"/>
</dbReference>